<proteinExistence type="predicted"/>
<organism evidence="1 2">
    <name type="scientific">Eumeta variegata</name>
    <name type="common">Bagworm moth</name>
    <name type="synonym">Eumeta japonica</name>
    <dbReference type="NCBI Taxonomy" id="151549"/>
    <lineage>
        <taxon>Eukaryota</taxon>
        <taxon>Metazoa</taxon>
        <taxon>Ecdysozoa</taxon>
        <taxon>Arthropoda</taxon>
        <taxon>Hexapoda</taxon>
        <taxon>Insecta</taxon>
        <taxon>Pterygota</taxon>
        <taxon>Neoptera</taxon>
        <taxon>Endopterygota</taxon>
        <taxon>Lepidoptera</taxon>
        <taxon>Glossata</taxon>
        <taxon>Ditrysia</taxon>
        <taxon>Tineoidea</taxon>
        <taxon>Psychidae</taxon>
        <taxon>Oiketicinae</taxon>
        <taxon>Eumeta</taxon>
    </lineage>
</organism>
<dbReference type="AlphaFoldDB" id="A0A4C1XCX6"/>
<evidence type="ECO:0000313" key="1">
    <source>
        <dbReference type="EMBL" id="GBP61288.1"/>
    </source>
</evidence>
<comment type="caution">
    <text evidence="1">The sequence shown here is derived from an EMBL/GenBank/DDBJ whole genome shotgun (WGS) entry which is preliminary data.</text>
</comment>
<protein>
    <submittedName>
        <fullName evidence="1">Uncharacterized protein</fullName>
    </submittedName>
</protein>
<name>A0A4C1XCX6_EUMVA</name>
<evidence type="ECO:0000313" key="2">
    <source>
        <dbReference type="Proteomes" id="UP000299102"/>
    </source>
</evidence>
<dbReference type="OrthoDB" id="412680at2759"/>
<dbReference type="Proteomes" id="UP000299102">
    <property type="component" value="Unassembled WGS sequence"/>
</dbReference>
<dbReference type="GO" id="GO:0008237">
    <property type="term" value="F:metallopeptidase activity"/>
    <property type="evidence" value="ECO:0007669"/>
    <property type="project" value="InterPro"/>
</dbReference>
<sequence>MIRKAYFSLISKLLNHSNNGGGVRVRPEAEARTVKTSFIMQSYAGRLRPRRGPQAQRLGLRTHKALAFGFGLYHDTEKIGCHRREGTTLHIMTPIFEADTVEVAWSRCSKRDVTNFLE</sequence>
<dbReference type="SUPFAM" id="SSF55486">
    <property type="entry name" value="Metalloproteases ('zincins'), catalytic domain"/>
    <property type="match status" value="1"/>
</dbReference>
<accession>A0A4C1XCX6</accession>
<reference evidence="1 2" key="1">
    <citation type="journal article" date="2019" name="Commun. Biol.">
        <title>The bagworm genome reveals a unique fibroin gene that provides high tensile strength.</title>
        <authorList>
            <person name="Kono N."/>
            <person name="Nakamura H."/>
            <person name="Ohtoshi R."/>
            <person name="Tomita M."/>
            <person name="Numata K."/>
            <person name="Arakawa K."/>
        </authorList>
    </citation>
    <scope>NUCLEOTIDE SEQUENCE [LARGE SCALE GENOMIC DNA]</scope>
</reference>
<dbReference type="Gene3D" id="3.40.390.10">
    <property type="entry name" value="Collagenase (Catalytic Domain)"/>
    <property type="match status" value="1"/>
</dbReference>
<gene>
    <name evidence="1" type="ORF">EVAR_52777_1</name>
</gene>
<dbReference type="EMBL" id="BGZK01000809">
    <property type="protein sequence ID" value="GBP61288.1"/>
    <property type="molecule type" value="Genomic_DNA"/>
</dbReference>
<keyword evidence="2" id="KW-1185">Reference proteome</keyword>
<dbReference type="InterPro" id="IPR024079">
    <property type="entry name" value="MetalloPept_cat_dom_sf"/>
</dbReference>